<comment type="caution">
    <text evidence="2">The sequence shown here is derived from an EMBL/GenBank/DDBJ whole genome shotgun (WGS) entry which is preliminary data.</text>
</comment>
<name>A0A413RZV3_9FIRM</name>
<dbReference type="SUPFAM" id="SSF55729">
    <property type="entry name" value="Acyl-CoA N-acyltransferases (Nat)"/>
    <property type="match status" value="2"/>
</dbReference>
<dbReference type="PANTHER" id="PTHR43617">
    <property type="entry name" value="L-AMINO ACID N-ACETYLTRANSFERASE"/>
    <property type="match status" value="1"/>
</dbReference>
<dbReference type="Proteomes" id="UP000284598">
    <property type="component" value="Unassembled WGS sequence"/>
</dbReference>
<organism evidence="2 3">
    <name type="scientific">Eubacterium ventriosum</name>
    <dbReference type="NCBI Taxonomy" id="39496"/>
    <lineage>
        <taxon>Bacteria</taxon>
        <taxon>Bacillati</taxon>
        <taxon>Bacillota</taxon>
        <taxon>Clostridia</taxon>
        <taxon>Eubacteriales</taxon>
        <taxon>Eubacteriaceae</taxon>
        <taxon>Eubacterium</taxon>
    </lineage>
</organism>
<dbReference type="InterPro" id="IPR000182">
    <property type="entry name" value="GNAT_dom"/>
</dbReference>
<protein>
    <submittedName>
        <fullName evidence="2">GNAT family N-acetyltransferase</fullName>
    </submittedName>
</protein>
<dbReference type="CDD" id="cd04301">
    <property type="entry name" value="NAT_SF"/>
    <property type="match status" value="1"/>
</dbReference>
<dbReference type="EMBL" id="QSFO01000007">
    <property type="protein sequence ID" value="RHA54439.1"/>
    <property type="molecule type" value="Genomic_DNA"/>
</dbReference>
<dbReference type="Pfam" id="PF00583">
    <property type="entry name" value="Acetyltransf_1"/>
    <property type="match status" value="1"/>
</dbReference>
<keyword evidence="2" id="KW-0808">Transferase</keyword>
<dbReference type="InterPro" id="IPR050276">
    <property type="entry name" value="MshD_Acetyltransferase"/>
</dbReference>
<evidence type="ECO:0000259" key="1">
    <source>
        <dbReference type="PROSITE" id="PS51186"/>
    </source>
</evidence>
<dbReference type="Pfam" id="PF13508">
    <property type="entry name" value="Acetyltransf_7"/>
    <property type="match status" value="1"/>
</dbReference>
<sequence>MFGAIFLFFYKKEVQKMNDLIELKLITREDAECLHKLQIEAFMPLYEKYQDDTTSPVKESLEIIEKKIAEDKSDFYFILFNGEKAGAVRVKWYKGGKVYENVTWIAPIFIIPYFQNKGIASNVIKQLFNIYPNTIEWRLDTIKQEERNCYLYEKCGFAKTGDETVVNENMTLIDYVKNCIKVRKFKEEDAKEVRNVIVRNFLEVNIKDYGISAMVKLAKVYDVEKVLNVASYAHMYVFEFDGKIVGTGSISSFWGSETESILLCIFVLPEFHGKGIGRKIVNTLEADEFYARASRIEIPASITATEFYRKFGYDYKNGIKELDDEHHYRLEKFKEAELK</sequence>
<feature type="domain" description="N-acetyltransferase" evidence="1">
    <location>
        <begin position="180"/>
        <end position="335"/>
    </location>
</feature>
<evidence type="ECO:0000313" key="2">
    <source>
        <dbReference type="EMBL" id="RHA54439.1"/>
    </source>
</evidence>
<gene>
    <name evidence="2" type="ORF">DW929_07065</name>
</gene>
<reference evidence="2 3" key="1">
    <citation type="submission" date="2018-08" db="EMBL/GenBank/DDBJ databases">
        <title>A genome reference for cultivated species of the human gut microbiota.</title>
        <authorList>
            <person name="Zou Y."/>
            <person name="Xue W."/>
            <person name="Luo G."/>
        </authorList>
    </citation>
    <scope>NUCLEOTIDE SEQUENCE [LARGE SCALE GENOMIC DNA]</scope>
    <source>
        <strain evidence="2 3">AM43-2</strain>
    </source>
</reference>
<dbReference type="Gene3D" id="3.40.630.30">
    <property type="match status" value="2"/>
</dbReference>
<evidence type="ECO:0000313" key="3">
    <source>
        <dbReference type="Proteomes" id="UP000284598"/>
    </source>
</evidence>
<dbReference type="GO" id="GO:0016747">
    <property type="term" value="F:acyltransferase activity, transferring groups other than amino-acyl groups"/>
    <property type="evidence" value="ECO:0007669"/>
    <property type="project" value="InterPro"/>
</dbReference>
<proteinExistence type="predicted"/>
<accession>A0A413RZV3</accession>
<dbReference type="InterPro" id="IPR016181">
    <property type="entry name" value="Acyl_CoA_acyltransferase"/>
</dbReference>
<dbReference type="AlphaFoldDB" id="A0A413RZV3"/>
<feature type="domain" description="N-acetyltransferase" evidence="1">
    <location>
        <begin position="21"/>
        <end position="180"/>
    </location>
</feature>
<dbReference type="PROSITE" id="PS51186">
    <property type="entry name" value="GNAT"/>
    <property type="match status" value="2"/>
</dbReference>